<evidence type="ECO:0000256" key="6">
    <source>
        <dbReference type="SAM" id="Phobius"/>
    </source>
</evidence>
<proteinExistence type="predicted"/>
<evidence type="ECO:0000256" key="4">
    <source>
        <dbReference type="ARBA" id="ARBA00022989"/>
    </source>
</evidence>
<dbReference type="Gene3D" id="1.10.3730.20">
    <property type="match status" value="1"/>
</dbReference>
<dbReference type="GO" id="GO:0022857">
    <property type="term" value="F:transmembrane transporter activity"/>
    <property type="evidence" value="ECO:0007669"/>
    <property type="project" value="InterPro"/>
</dbReference>
<feature type="transmembrane region" description="Helical" evidence="6">
    <location>
        <begin position="85"/>
        <end position="107"/>
    </location>
</feature>
<comment type="subcellular location">
    <subcellularLocation>
        <location evidence="1">Cell membrane</location>
        <topology evidence="1">Multi-pass membrane protein</topology>
    </subcellularLocation>
</comment>
<evidence type="ECO:0000256" key="2">
    <source>
        <dbReference type="ARBA" id="ARBA00022475"/>
    </source>
</evidence>
<keyword evidence="3 6" id="KW-0812">Transmembrane</keyword>
<protein>
    <recommendedName>
        <fullName evidence="9">EamA-like transporter family protein</fullName>
    </recommendedName>
</protein>
<gene>
    <name evidence="7" type="ORF">SAMN04488498_12021</name>
</gene>
<feature type="transmembrane region" description="Helical" evidence="6">
    <location>
        <begin position="113"/>
        <end position="130"/>
    </location>
</feature>
<organism evidence="7 8">
    <name type="scientific">Neomesorhizobium albiziae</name>
    <dbReference type="NCBI Taxonomy" id="335020"/>
    <lineage>
        <taxon>Bacteria</taxon>
        <taxon>Pseudomonadati</taxon>
        <taxon>Pseudomonadota</taxon>
        <taxon>Alphaproteobacteria</taxon>
        <taxon>Hyphomicrobiales</taxon>
        <taxon>Phyllobacteriaceae</taxon>
        <taxon>Neomesorhizobium</taxon>
    </lineage>
</organism>
<keyword evidence="4 6" id="KW-1133">Transmembrane helix</keyword>
<keyword evidence="2" id="KW-1003">Cell membrane</keyword>
<dbReference type="GO" id="GO:0005886">
    <property type="term" value="C:plasma membrane"/>
    <property type="evidence" value="ECO:0007669"/>
    <property type="project" value="UniProtKB-SubCell"/>
</dbReference>
<reference evidence="7 8" key="1">
    <citation type="submission" date="2016-10" db="EMBL/GenBank/DDBJ databases">
        <authorList>
            <person name="Varghese N."/>
            <person name="Submissions S."/>
        </authorList>
    </citation>
    <scope>NUCLEOTIDE SEQUENCE [LARGE SCALE GENOMIC DNA]</scope>
    <source>
        <strain evidence="7 8">DSM 21822</strain>
    </source>
</reference>
<dbReference type="AlphaFoldDB" id="A0A1I4DXA0"/>
<evidence type="ECO:0000313" key="7">
    <source>
        <dbReference type="EMBL" id="SFK97320.1"/>
    </source>
</evidence>
<evidence type="ECO:0000256" key="5">
    <source>
        <dbReference type="ARBA" id="ARBA00023136"/>
    </source>
</evidence>
<dbReference type="EMBL" id="FOSL01000020">
    <property type="protein sequence ID" value="SFK97320.1"/>
    <property type="molecule type" value="Genomic_DNA"/>
</dbReference>
<dbReference type="SUPFAM" id="SSF103481">
    <property type="entry name" value="Multidrug resistance efflux transporter EmrE"/>
    <property type="match status" value="1"/>
</dbReference>
<dbReference type="OrthoDB" id="8078101at2"/>
<keyword evidence="5 6" id="KW-0472">Membrane</keyword>
<dbReference type="Proteomes" id="UP000323300">
    <property type="component" value="Unassembled WGS sequence"/>
</dbReference>
<evidence type="ECO:0008006" key="9">
    <source>
        <dbReference type="Google" id="ProtNLM"/>
    </source>
</evidence>
<dbReference type="InterPro" id="IPR037185">
    <property type="entry name" value="EmrE-like"/>
</dbReference>
<dbReference type="PANTHER" id="PTHR30561:SF9">
    <property type="entry name" value="4-AMINO-4-DEOXY-L-ARABINOSE-PHOSPHOUNDECAPRENOL FLIPPASE SUBUNIT ARNF-RELATED"/>
    <property type="match status" value="1"/>
</dbReference>
<keyword evidence="8" id="KW-1185">Reference proteome</keyword>
<evidence type="ECO:0000313" key="8">
    <source>
        <dbReference type="Proteomes" id="UP000323300"/>
    </source>
</evidence>
<dbReference type="PANTHER" id="PTHR30561">
    <property type="entry name" value="SMR FAMILY PROTON-DEPENDENT DRUG EFFLUX TRANSPORTER SUGE"/>
    <property type="match status" value="1"/>
</dbReference>
<feature type="transmembrane region" description="Helical" evidence="6">
    <location>
        <begin position="52"/>
        <end position="78"/>
    </location>
</feature>
<dbReference type="RefSeq" id="WP_149762757.1">
    <property type="nucleotide sequence ID" value="NZ_BSPE01000046.1"/>
</dbReference>
<sequence>MYSNQGGRSIRITGIGLILFAVVLLTAAQLIIKTRLNEHGPIPLAGVDLLHYLTIVILDVRLVGGFAMLAVAALGWYAGISRVPLSVAFPAAALAYPLIFVGAIVFLREDFSWLRLAGNILIVGGILLATSDQ</sequence>
<accession>A0A1I4DXA0</accession>
<feature type="transmembrane region" description="Helical" evidence="6">
    <location>
        <begin position="12"/>
        <end position="32"/>
    </location>
</feature>
<dbReference type="InterPro" id="IPR000390">
    <property type="entry name" value="Small_drug/metabolite_transptr"/>
</dbReference>
<evidence type="ECO:0000256" key="3">
    <source>
        <dbReference type="ARBA" id="ARBA00022692"/>
    </source>
</evidence>
<name>A0A1I4DXA0_9HYPH</name>
<evidence type="ECO:0000256" key="1">
    <source>
        <dbReference type="ARBA" id="ARBA00004651"/>
    </source>
</evidence>